<dbReference type="InterPro" id="IPR002830">
    <property type="entry name" value="UbiD"/>
</dbReference>
<dbReference type="GO" id="GO:0005737">
    <property type="term" value="C:cytoplasm"/>
    <property type="evidence" value="ECO:0007669"/>
    <property type="project" value="TreeGrafter"/>
</dbReference>
<evidence type="ECO:0000259" key="1">
    <source>
        <dbReference type="Pfam" id="PF01977"/>
    </source>
</evidence>
<proteinExistence type="predicted"/>
<keyword evidence="5" id="KW-1185">Reference proteome</keyword>
<dbReference type="Proteomes" id="UP000318053">
    <property type="component" value="Unassembled WGS sequence"/>
</dbReference>
<evidence type="ECO:0000313" key="5">
    <source>
        <dbReference type="Proteomes" id="UP000318053"/>
    </source>
</evidence>
<evidence type="ECO:0000313" key="4">
    <source>
        <dbReference type="EMBL" id="TWT74913.1"/>
    </source>
</evidence>
<dbReference type="EMBL" id="SJPK01000001">
    <property type="protein sequence ID" value="TWT74913.1"/>
    <property type="molecule type" value="Genomic_DNA"/>
</dbReference>
<dbReference type="Gene3D" id="3.40.1670.10">
    <property type="entry name" value="UbiD C-terminal domain-like"/>
    <property type="match status" value="1"/>
</dbReference>
<accession>A0A5C5YJ68</accession>
<dbReference type="Pfam" id="PF20695">
    <property type="entry name" value="UbiD_N"/>
    <property type="match status" value="1"/>
</dbReference>
<dbReference type="InterPro" id="IPR049381">
    <property type="entry name" value="UbiD-like_C"/>
</dbReference>
<dbReference type="GO" id="GO:0018799">
    <property type="term" value="F:4-hydroxybenzoate decarboxylase activity"/>
    <property type="evidence" value="ECO:0007669"/>
    <property type="project" value="UniProtKB-EC"/>
</dbReference>
<feature type="domain" description="3-octaprenyl-4-hydroxybenzoate carboxy-lyase-like N-terminal" evidence="2">
    <location>
        <begin position="10"/>
        <end position="86"/>
    </location>
</feature>
<dbReference type="RefSeq" id="WP_246112383.1">
    <property type="nucleotide sequence ID" value="NZ_SJPK01000001.1"/>
</dbReference>
<feature type="domain" description="3-octaprenyl-4-hydroxybenzoate carboxy-lyase-like Rift-related" evidence="1">
    <location>
        <begin position="123"/>
        <end position="316"/>
    </location>
</feature>
<reference evidence="4 5" key="1">
    <citation type="submission" date="2019-02" db="EMBL/GenBank/DDBJ databases">
        <title>Deep-cultivation of Planctomycetes and their phenomic and genomic characterization uncovers novel biology.</title>
        <authorList>
            <person name="Wiegand S."/>
            <person name="Jogler M."/>
            <person name="Boedeker C."/>
            <person name="Pinto D."/>
            <person name="Vollmers J."/>
            <person name="Rivas-Marin E."/>
            <person name="Kohn T."/>
            <person name="Peeters S.H."/>
            <person name="Heuer A."/>
            <person name="Rast P."/>
            <person name="Oberbeckmann S."/>
            <person name="Bunk B."/>
            <person name="Jeske O."/>
            <person name="Meyerdierks A."/>
            <person name="Storesund J.E."/>
            <person name="Kallscheuer N."/>
            <person name="Luecker S."/>
            <person name="Lage O.M."/>
            <person name="Pohl T."/>
            <person name="Merkel B.J."/>
            <person name="Hornburger P."/>
            <person name="Mueller R.-W."/>
            <person name="Bruemmer F."/>
            <person name="Labrenz M."/>
            <person name="Spormann A.M."/>
            <person name="Op Den Camp H."/>
            <person name="Overmann J."/>
            <person name="Amann R."/>
            <person name="Jetten M.S.M."/>
            <person name="Mascher T."/>
            <person name="Medema M.H."/>
            <person name="Devos D.P."/>
            <person name="Kaster A.-K."/>
            <person name="Ovreas L."/>
            <person name="Rohde M."/>
            <person name="Galperin M.Y."/>
            <person name="Jogler C."/>
        </authorList>
    </citation>
    <scope>NUCLEOTIDE SEQUENCE [LARGE SCALE GENOMIC DNA]</scope>
    <source>
        <strain evidence="4 5">CA85</strain>
    </source>
</reference>
<evidence type="ECO:0000259" key="3">
    <source>
        <dbReference type="Pfam" id="PF20696"/>
    </source>
</evidence>
<dbReference type="Pfam" id="PF20696">
    <property type="entry name" value="UbiD_C"/>
    <property type="match status" value="1"/>
</dbReference>
<dbReference type="EC" id="4.1.1.61" evidence="4"/>
<name>A0A5C5YJ68_9BACT</name>
<dbReference type="PANTHER" id="PTHR30108">
    <property type="entry name" value="3-OCTAPRENYL-4-HYDROXYBENZOATE CARBOXY-LYASE-RELATED"/>
    <property type="match status" value="1"/>
</dbReference>
<protein>
    <submittedName>
        <fullName evidence="4">4-hydroxybenzoate decarboxylase subunit C</fullName>
        <ecNumber evidence="4">4.1.1.61</ecNumber>
    </submittedName>
</protein>
<comment type="caution">
    <text evidence="4">The sequence shown here is derived from an EMBL/GenBank/DDBJ whole genome shotgun (WGS) entry which is preliminary data.</text>
</comment>
<keyword evidence="4" id="KW-0456">Lyase</keyword>
<evidence type="ECO:0000259" key="2">
    <source>
        <dbReference type="Pfam" id="PF20695"/>
    </source>
</evidence>
<dbReference type="AlphaFoldDB" id="A0A5C5YJ68"/>
<dbReference type="Pfam" id="PF01977">
    <property type="entry name" value="UbiD"/>
    <property type="match status" value="1"/>
</dbReference>
<dbReference type="InterPro" id="IPR048304">
    <property type="entry name" value="UbiD_Rift_dom"/>
</dbReference>
<dbReference type="InterPro" id="IPR049383">
    <property type="entry name" value="UbiD-like_N"/>
</dbReference>
<dbReference type="SUPFAM" id="SSF50475">
    <property type="entry name" value="FMN-binding split barrel"/>
    <property type="match status" value="1"/>
</dbReference>
<dbReference type="NCBIfam" id="TIGR00148">
    <property type="entry name" value="UbiD family decarboxylase"/>
    <property type="match status" value="1"/>
</dbReference>
<sequence>MKHRSTRDVVEDLRRDHRLIEVTDEVDPHLEIAEIQRRVYSNGGPGLLFTNVRGCRFPMASNLFGSLDQARYLFRSTLEAVRRLIEVKLDPAALPKHPLRYAGIPSTAMRMLPKRVRRGAVMANSCSLPDLPQLKCWPEDGGAFVTLPQVLTTDPGDRDNLMRANLGMYRVQLSGNEYDPQSQVGLHYQIHRGIGVHHREAIARGEELPVAITVGGPPAMTLAAVMPLPEGLTELTFAGALAGRRMRMVQGDHAPVAADADFAIVGRIDPRATMPEGPFGDHLGYYSLQHPFPFMKVEHVWHRDDAVWPFTVVGRPPQEDTTFGQLIHELTDPIIPTVIPGVRAVHAVDAAGVHPLLLAIGSERYMPYLDAQEPQELLTQANAILGNGQLSLAKYLWITDDPGGELDIHEIGQFLQHMLRRVDWRRDLHFQTRTTIDTLDYSGTGLNQGSKAVIAATGRPRRDLPTELPANLRLPDGFTGAKIVMPGVLAITAPAFDRPERGGDRSELSTALSSQPDTQTFPLITLCDDAEFAAADLKNWLWTTFTRSNPAMDVGGVDEFVLDKHWGCRGPLLIDARVKPHHAPPLIEDRQTTAKVDARATRGDALAKYL</sequence>
<organism evidence="4 5">
    <name type="scientific">Allorhodopirellula solitaria</name>
    <dbReference type="NCBI Taxonomy" id="2527987"/>
    <lineage>
        <taxon>Bacteria</taxon>
        <taxon>Pseudomonadati</taxon>
        <taxon>Planctomycetota</taxon>
        <taxon>Planctomycetia</taxon>
        <taxon>Pirellulales</taxon>
        <taxon>Pirellulaceae</taxon>
        <taxon>Allorhodopirellula</taxon>
    </lineage>
</organism>
<feature type="domain" description="3-octaprenyl-4-hydroxybenzoate carboxy-lyase-like C-terminal" evidence="3">
    <location>
        <begin position="322"/>
        <end position="456"/>
    </location>
</feature>
<dbReference type="SUPFAM" id="SSF143968">
    <property type="entry name" value="UbiD C-terminal domain-like"/>
    <property type="match status" value="2"/>
</dbReference>
<gene>
    <name evidence="4" type="ORF">CA85_02010</name>
</gene>
<dbReference type="PANTHER" id="PTHR30108:SF7">
    <property type="entry name" value="3-POLYPRENYL-4-HYDROXYBENZOATE DECARBOXYLASE"/>
    <property type="match status" value="1"/>
</dbReference>